<dbReference type="Proteomes" id="UP000199695">
    <property type="component" value="Unassembled WGS sequence"/>
</dbReference>
<evidence type="ECO:0000313" key="2">
    <source>
        <dbReference type="Proteomes" id="UP000199695"/>
    </source>
</evidence>
<dbReference type="STRING" id="1173111.SAMN05444955_10938"/>
<keyword evidence="2" id="KW-1185">Reference proteome</keyword>
<evidence type="ECO:0000313" key="1">
    <source>
        <dbReference type="EMBL" id="SEN34452.1"/>
    </source>
</evidence>
<protein>
    <submittedName>
        <fullName evidence="1">Uncharacterized protein</fullName>
    </submittedName>
</protein>
<sequence length="47" mass="5663">MTDKHELEKEKGAYLRDIRFVTDNFNVYEVAEEMDQVEGENNKQQDR</sequence>
<name>A0A1H8FRY3_9BACL</name>
<dbReference type="AlphaFoldDB" id="A0A1H8FRY3"/>
<accession>A0A1H8FRY3</accession>
<proteinExistence type="predicted"/>
<organism evidence="1 2">
    <name type="scientific">Lihuaxuella thermophila</name>
    <dbReference type="NCBI Taxonomy" id="1173111"/>
    <lineage>
        <taxon>Bacteria</taxon>
        <taxon>Bacillati</taxon>
        <taxon>Bacillota</taxon>
        <taxon>Bacilli</taxon>
        <taxon>Bacillales</taxon>
        <taxon>Thermoactinomycetaceae</taxon>
        <taxon>Lihuaxuella</taxon>
    </lineage>
</organism>
<reference evidence="1 2" key="1">
    <citation type="submission" date="2016-10" db="EMBL/GenBank/DDBJ databases">
        <authorList>
            <person name="de Groot N.N."/>
        </authorList>
    </citation>
    <scope>NUCLEOTIDE SEQUENCE [LARGE SCALE GENOMIC DNA]</scope>
    <source>
        <strain evidence="1 2">DSM 46701</strain>
    </source>
</reference>
<dbReference type="RefSeq" id="WP_170839889.1">
    <property type="nucleotide sequence ID" value="NZ_FOCQ01000009.1"/>
</dbReference>
<gene>
    <name evidence="1" type="ORF">SAMN05444955_10938</name>
</gene>
<dbReference type="EMBL" id="FOCQ01000009">
    <property type="protein sequence ID" value="SEN34452.1"/>
    <property type="molecule type" value="Genomic_DNA"/>
</dbReference>